<organism evidence="9 10">
    <name type="scientific">Baekduia soli</name>
    <dbReference type="NCBI Taxonomy" id="496014"/>
    <lineage>
        <taxon>Bacteria</taxon>
        <taxon>Bacillati</taxon>
        <taxon>Actinomycetota</taxon>
        <taxon>Thermoleophilia</taxon>
        <taxon>Solirubrobacterales</taxon>
        <taxon>Baekduiaceae</taxon>
        <taxon>Baekduia</taxon>
    </lineage>
</organism>
<sequence length="481" mass="50028">MAGDTEPLVDVAVRPTPPSALEAVLDATGRARLHAAVARAAPVFAGQAVWCVNSTARGGGVAELLAALMPLARGAGVDARWLVVRGDGAFFALTKRLHNHLHGAEGDGGGLGPAERDRYAAALAPAAEALAGRVRPGDVVLLHDPQTAGLIPGLAAHGIPVVWRVHVGADRPNAAVRAAWDFLEPFVRHADVCVFSRPAYAWDTIPEARRAVIAPSIDPLSPKNADLDDATVAAILAAAGLADAGAADPPPAFTRADGTPGVVRRRAAVDRARPLGRREPFVLQVSRWDALKDPVGVIEGFAAHVAPACDAHLVYAGPPADGVSDDPEAGAVLEQARACRDRLPTEVRDRVHLAQIPMDDPEENAAVINALQRRAAVVVQKSLAEGFGLTVAEAMWKARPVVASALGGLQDQIEHGRSGLLLDDPRDGAALGAAVLELLGDPARAAAMGRAARERVRHEFLSDRSLVDYLGLLGPLAGAGD</sequence>
<dbReference type="InterPro" id="IPR001296">
    <property type="entry name" value="Glyco_trans_1"/>
</dbReference>
<feature type="domain" description="Glycosyl transferase family 1" evidence="7">
    <location>
        <begin position="278"/>
        <end position="455"/>
    </location>
</feature>
<protein>
    <submittedName>
        <fullName evidence="9">Glycosyltransferase</fullName>
    </submittedName>
</protein>
<keyword evidence="4" id="KW-0328">Glycosyltransferase</keyword>
<dbReference type="GO" id="GO:0016757">
    <property type="term" value="F:glycosyltransferase activity"/>
    <property type="evidence" value="ECO:0007669"/>
    <property type="project" value="UniProtKB-KW"/>
</dbReference>
<dbReference type="PANTHER" id="PTHR47779:SF1">
    <property type="entry name" value="SYNTHASE (CCG-9), PUTATIVE (AFU_ORTHOLOGUE AFUA_3G12100)-RELATED"/>
    <property type="match status" value="1"/>
</dbReference>
<dbReference type="GO" id="GO:0006006">
    <property type="term" value="P:glucose metabolic process"/>
    <property type="evidence" value="ECO:0007669"/>
    <property type="project" value="UniProtKB-KW"/>
</dbReference>
<comment type="similarity">
    <text evidence="1">Belongs to the glycosyltransferase group 1 family. Glycosyltransferase 4 subfamily.</text>
</comment>
<dbReference type="Gene3D" id="3.40.50.2000">
    <property type="entry name" value="Glycogen Phosphorylase B"/>
    <property type="match status" value="2"/>
</dbReference>
<evidence type="ECO:0000256" key="1">
    <source>
        <dbReference type="ARBA" id="ARBA00009481"/>
    </source>
</evidence>
<evidence type="ECO:0000313" key="10">
    <source>
        <dbReference type="Proteomes" id="UP000321805"/>
    </source>
</evidence>
<evidence type="ECO:0000313" key="9">
    <source>
        <dbReference type="EMBL" id="QEC50585.1"/>
    </source>
</evidence>
<dbReference type="InterPro" id="IPR049438">
    <property type="entry name" value="TreT_GT1"/>
</dbReference>
<evidence type="ECO:0000259" key="7">
    <source>
        <dbReference type="Pfam" id="PF00534"/>
    </source>
</evidence>
<dbReference type="Proteomes" id="UP000321805">
    <property type="component" value="Chromosome"/>
</dbReference>
<reference evidence="9 10" key="1">
    <citation type="journal article" date="2018" name="J. Microbiol.">
        <title>Baekduia soli gen. nov., sp. nov., a novel bacterium isolated from the soil of Baekdu Mountain and proposal of a novel family name, Baekduiaceae fam. nov.</title>
        <authorList>
            <person name="An D.S."/>
            <person name="Siddiqi M.Z."/>
            <person name="Kim K.H."/>
            <person name="Yu H.S."/>
            <person name="Im W.T."/>
        </authorList>
    </citation>
    <scope>NUCLEOTIDE SEQUENCE [LARGE SCALE GENOMIC DNA]</scope>
    <source>
        <strain evidence="9 10">BR7-21</strain>
    </source>
</reference>
<dbReference type="AlphaFoldDB" id="A0A5B8UC11"/>
<evidence type="ECO:0000256" key="5">
    <source>
        <dbReference type="ARBA" id="ARBA00022679"/>
    </source>
</evidence>
<evidence type="ECO:0000259" key="8">
    <source>
        <dbReference type="Pfam" id="PF21269"/>
    </source>
</evidence>
<name>A0A5B8UC11_9ACTN</name>
<dbReference type="KEGG" id="bsol:FSW04_25355"/>
<dbReference type="InterPro" id="IPR052078">
    <property type="entry name" value="Trehalose_Metab_GTase"/>
</dbReference>
<keyword evidence="10" id="KW-1185">Reference proteome</keyword>
<dbReference type="Pfam" id="PF00534">
    <property type="entry name" value="Glycos_transf_1"/>
    <property type="match status" value="1"/>
</dbReference>
<keyword evidence="6" id="KW-0119">Carbohydrate metabolism</keyword>
<evidence type="ECO:0000256" key="2">
    <source>
        <dbReference type="ARBA" id="ARBA00011738"/>
    </source>
</evidence>
<dbReference type="Pfam" id="PF21269">
    <property type="entry name" value="TreT_GT1"/>
    <property type="match status" value="1"/>
</dbReference>
<keyword evidence="3" id="KW-0313">Glucose metabolism</keyword>
<gene>
    <name evidence="9" type="ORF">FSW04_25355</name>
</gene>
<keyword evidence="5 9" id="KW-0808">Transferase</keyword>
<evidence type="ECO:0000256" key="3">
    <source>
        <dbReference type="ARBA" id="ARBA00022526"/>
    </source>
</evidence>
<dbReference type="RefSeq" id="WP_146923366.1">
    <property type="nucleotide sequence ID" value="NZ_CP042430.1"/>
</dbReference>
<evidence type="ECO:0000256" key="6">
    <source>
        <dbReference type="ARBA" id="ARBA00023277"/>
    </source>
</evidence>
<dbReference type="OrthoDB" id="9772485at2"/>
<proteinExistence type="inferred from homology"/>
<accession>A0A5B8UC11</accession>
<dbReference type="PANTHER" id="PTHR47779">
    <property type="entry name" value="SYNTHASE (CCG-9), PUTATIVE (AFU_ORTHOLOGUE AFUA_3G12100)-RELATED"/>
    <property type="match status" value="1"/>
</dbReference>
<feature type="domain" description="Trehalose synthase N-terminal" evidence="8">
    <location>
        <begin position="52"/>
        <end position="201"/>
    </location>
</feature>
<evidence type="ECO:0000256" key="4">
    <source>
        <dbReference type="ARBA" id="ARBA00022676"/>
    </source>
</evidence>
<comment type="subunit">
    <text evidence="2">Homodimer.</text>
</comment>
<dbReference type="EMBL" id="CP042430">
    <property type="protein sequence ID" value="QEC50585.1"/>
    <property type="molecule type" value="Genomic_DNA"/>
</dbReference>
<dbReference type="SUPFAM" id="SSF53756">
    <property type="entry name" value="UDP-Glycosyltransferase/glycogen phosphorylase"/>
    <property type="match status" value="1"/>
</dbReference>